<dbReference type="Gene3D" id="3.40.50.1820">
    <property type="entry name" value="alpha/beta hydrolase"/>
    <property type="match status" value="1"/>
</dbReference>
<evidence type="ECO:0008006" key="3">
    <source>
        <dbReference type="Google" id="ProtNLM"/>
    </source>
</evidence>
<name>A0A101PTS9_STRCK</name>
<sequence>MAHVVAVHGIGKQLLGEATLLQQWRPALCDGLRRARAHLDFSSLDMAMAFYGDLYRPTGEFLAVGDPRYTAADVEDGFEQELLLSWWQSAAESDPGVVAPGADTLASTPRSVQAALRALSGSKFFAGLALRSMVFDLKQVHRYLMEPELRVQAQQRVLKEIGEDTRVVVAHSLGSVVAYEALCAQPGHGVRALVTLGSPLGIPHLILHRLTPPPVRLGEDPRGVWPGGSGFVWTNIADHGDVVALVKDLRPAFGPQVRCAQVHNGSHAHDATAYLTDELCGRAIAEGLGA</sequence>
<organism evidence="1 2">
    <name type="scientific">Streptomyces corchorusii</name>
    <name type="common">Streptomyces chibaensis</name>
    <dbReference type="NCBI Taxonomy" id="1903"/>
    <lineage>
        <taxon>Bacteria</taxon>
        <taxon>Bacillati</taxon>
        <taxon>Actinomycetota</taxon>
        <taxon>Actinomycetes</taxon>
        <taxon>Kitasatosporales</taxon>
        <taxon>Streptomycetaceae</taxon>
        <taxon>Streptomyces</taxon>
    </lineage>
</organism>
<dbReference type="AlphaFoldDB" id="A0A101PTS9"/>
<evidence type="ECO:0000313" key="1">
    <source>
        <dbReference type="EMBL" id="KUN17545.1"/>
    </source>
</evidence>
<comment type="caution">
    <text evidence="1">The sequence shown here is derived from an EMBL/GenBank/DDBJ whole genome shotgun (WGS) entry which is preliminary data.</text>
</comment>
<evidence type="ECO:0000313" key="2">
    <source>
        <dbReference type="Proteomes" id="UP000053398"/>
    </source>
</evidence>
<reference evidence="1 2" key="1">
    <citation type="submission" date="2015-10" db="EMBL/GenBank/DDBJ databases">
        <title>Draft genome sequence of Streptomyces corchorusii DSM 40340, type strain for the species Streptomyces corchorusii.</title>
        <authorList>
            <person name="Ruckert C."/>
            <person name="Winkler A."/>
            <person name="Kalinowski J."/>
            <person name="Kampfer P."/>
            <person name="Glaeser S."/>
        </authorList>
    </citation>
    <scope>NUCLEOTIDE SEQUENCE [LARGE SCALE GENOMIC DNA]</scope>
    <source>
        <strain evidence="1 2">DSM 40340</strain>
    </source>
</reference>
<dbReference type="InterPro" id="IPR029058">
    <property type="entry name" value="AB_hydrolase_fold"/>
</dbReference>
<dbReference type="EMBL" id="LMWP01000048">
    <property type="protein sequence ID" value="KUN17545.1"/>
    <property type="molecule type" value="Genomic_DNA"/>
</dbReference>
<accession>A0A101PTS9</accession>
<keyword evidence="2" id="KW-1185">Reference proteome</keyword>
<dbReference type="Proteomes" id="UP000053398">
    <property type="component" value="Unassembled WGS sequence"/>
</dbReference>
<protein>
    <recommendedName>
        <fullName evidence="3">Mucin</fullName>
    </recommendedName>
</protein>
<gene>
    <name evidence="1" type="ORF">AQJ11_37365</name>
</gene>
<dbReference type="SUPFAM" id="SSF53474">
    <property type="entry name" value="alpha/beta-Hydrolases"/>
    <property type="match status" value="1"/>
</dbReference>
<proteinExistence type="predicted"/>
<dbReference type="RefSeq" id="WP_059266245.1">
    <property type="nucleotide sequence ID" value="NZ_KQ948370.1"/>
</dbReference>